<name>A0A1R0WUR8_9BACL</name>
<dbReference type="AlphaFoldDB" id="A0A1R0WUR8"/>
<dbReference type="RefSeq" id="WP_076179832.1">
    <property type="nucleotide sequence ID" value="NZ_MKQP01000076.1"/>
</dbReference>
<organism evidence="1 2">
    <name type="scientific">Paenibacillus odorifer</name>
    <dbReference type="NCBI Taxonomy" id="189426"/>
    <lineage>
        <taxon>Bacteria</taxon>
        <taxon>Bacillati</taxon>
        <taxon>Bacillota</taxon>
        <taxon>Bacilli</taxon>
        <taxon>Bacillales</taxon>
        <taxon>Paenibacillaceae</taxon>
        <taxon>Paenibacillus</taxon>
    </lineage>
</organism>
<dbReference type="EMBL" id="MKQP01000076">
    <property type="protein sequence ID" value="OMD21692.1"/>
    <property type="molecule type" value="Genomic_DNA"/>
</dbReference>
<evidence type="ECO:0000313" key="1">
    <source>
        <dbReference type="EMBL" id="OMD21692.1"/>
    </source>
</evidence>
<comment type="caution">
    <text evidence="1">The sequence shown here is derived from an EMBL/GenBank/DDBJ whole genome shotgun (WGS) entry which is preliminary data.</text>
</comment>
<proteinExistence type="predicted"/>
<dbReference type="Proteomes" id="UP000187465">
    <property type="component" value="Unassembled WGS sequence"/>
</dbReference>
<gene>
    <name evidence="1" type="ORF">BJP51_31970</name>
</gene>
<reference evidence="1 2" key="1">
    <citation type="submission" date="2016-10" db="EMBL/GenBank/DDBJ databases">
        <title>Paenibacillus species isolates.</title>
        <authorList>
            <person name="Beno S.M."/>
        </authorList>
    </citation>
    <scope>NUCLEOTIDE SEQUENCE [LARGE SCALE GENOMIC DNA]</scope>
    <source>
        <strain evidence="1 2">FSL H7-0604</strain>
    </source>
</reference>
<sequence>MQIFKRSDKAEVPAPNIVIDPNVIQLGDRTVKVRKVAVGQWRELFAAVNMLPELIMGVMSAPAENRVAYLFAFIEHALNDVVQVVSVLTGFEPEWIEANVAPDELMAYFTAVARVNNFGGLLKNVQGALQLANLQTGVAEASAE</sequence>
<accession>A0A1R0WUR8</accession>
<evidence type="ECO:0000313" key="2">
    <source>
        <dbReference type="Proteomes" id="UP000187465"/>
    </source>
</evidence>
<protein>
    <submittedName>
        <fullName evidence="1">Uncharacterized protein</fullName>
    </submittedName>
</protein>